<comment type="caution">
    <text evidence="3">The sequence shown here is derived from an EMBL/GenBank/DDBJ whole genome shotgun (WGS) entry which is preliminary data.</text>
</comment>
<evidence type="ECO:0000313" key="3">
    <source>
        <dbReference type="EMBL" id="NGN96981.1"/>
    </source>
</evidence>
<accession>A0A6M1RF96</accession>
<evidence type="ECO:0000256" key="2">
    <source>
        <dbReference type="SAM" id="SignalP"/>
    </source>
</evidence>
<dbReference type="EMBL" id="JAALDL010000002">
    <property type="protein sequence ID" value="NGN96981.1"/>
    <property type="molecule type" value="Genomic_DNA"/>
</dbReference>
<evidence type="ECO:0000256" key="1">
    <source>
        <dbReference type="SAM" id="MobiDB-lite"/>
    </source>
</evidence>
<organism evidence="3 4">
    <name type="scientific">Grimontia sedimenti</name>
    <dbReference type="NCBI Taxonomy" id="2711294"/>
    <lineage>
        <taxon>Bacteria</taxon>
        <taxon>Pseudomonadati</taxon>
        <taxon>Pseudomonadota</taxon>
        <taxon>Gammaproteobacteria</taxon>
        <taxon>Vibrionales</taxon>
        <taxon>Vibrionaceae</taxon>
        <taxon>Grimontia</taxon>
    </lineage>
</organism>
<name>A0A6M1RF96_9GAMM</name>
<keyword evidence="4" id="KW-1185">Reference proteome</keyword>
<reference evidence="3 4" key="1">
    <citation type="submission" date="2020-02" db="EMBL/GenBank/DDBJ databases">
        <title>The draft genome of Grimontia sedimenta sp. nov., isolated from benthic sediments near coral reefs south of Kuwait.</title>
        <authorList>
            <person name="Mahmoud H.M."/>
            <person name="Jose L."/>
            <person name="Eapen S."/>
        </authorList>
    </citation>
    <scope>NUCLEOTIDE SEQUENCE [LARGE SCALE GENOMIC DNA]</scope>
    <source>
        <strain evidence="3 4">S25</strain>
    </source>
</reference>
<dbReference type="RefSeq" id="WP_165012001.1">
    <property type="nucleotide sequence ID" value="NZ_JAALDL010000002.1"/>
</dbReference>
<evidence type="ECO:0000313" key="4">
    <source>
        <dbReference type="Proteomes" id="UP000473008"/>
    </source>
</evidence>
<evidence type="ECO:0008006" key="5">
    <source>
        <dbReference type="Google" id="ProtNLM"/>
    </source>
</evidence>
<dbReference type="Proteomes" id="UP000473008">
    <property type="component" value="Unassembled WGS sequence"/>
</dbReference>
<feature type="region of interest" description="Disordered" evidence="1">
    <location>
        <begin position="169"/>
        <end position="189"/>
    </location>
</feature>
<proteinExistence type="predicted"/>
<feature type="signal peptide" evidence="2">
    <location>
        <begin position="1"/>
        <end position="36"/>
    </location>
</feature>
<gene>
    <name evidence="3" type="ORF">G5S52_04730</name>
</gene>
<sequence>MLPFSSFTQSLKTMKSAGVLAAVFSLSILFSHATSAEEKLPFLTFNPPSYVTSIMTGSTNFVGQDVGDMSFVVFVGEINGVDSNGVHPVKFTLPSGDYFGVEYDPTLTSLNGRSVSNADWTYSSVGGLHTFTYIGNGGIFPGDTYSFVGVNATFVRPLREEVTLQVDLDPSAGGQVSSPRASDSDVILY</sequence>
<dbReference type="AlphaFoldDB" id="A0A6M1RF96"/>
<feature type="chain" id="PRO_5026912684" description="DUF4402 domain-containing protein" evidence="2">
    <location>
        <begin position="37"/>
        <end position="189"/>
    </location>
</feature>
<keyword evidence="2" id="KW-0732">Signal</keyword>
<protein>
    <recommendedName>
        <fullName evidence="5">DUF4402 domain-containing protein</fullName>
    </recommendedName>
</protein>